<evidence type="ECO:0000313" key="8">
    <source>
        <dbReference type="Proteomes" id="UP001301012"/>
    </source>
</evidence>
<feature type="transmembrane region" description="Helical" evidence="5">
    <location>
        <begin position="96"/>
        <end position="121"/>
    </location>
</feature>
<name>A0ABT7EAJ2_9FIRM</name>
<feature type="transmembrane region" description="Helical" evidence="5">
    <location>
        <begin position="133"/>
        <end position="155"/>
    </location>
</feature>
<protein>
    <submittedName>
        <fullName evidence="7">Ferric reductase-like transmembrane domain-containing protein</fullName>
    </submittedName>
</protein>
<feature type="transmembrane region" description="Helical" evidence="5">
    <location>
        <begin position="65"/>
        <end position="84"/>
    </location>
</feature>
<evidence type="ECO:0000256" key="5">
    <source>
        <dbReference type="SAM" id="Phobius"/>
    </source>
</evidence>
<sequence>MRLVYSLLFVVAFALLFTSSIKKHSKFYYSIATAIAGITIAYEIYKLITDTKLQGFIGALEKAFMKGNVSIGFLILVMFAGALYPKWKITKKLLSIRAEAAILSCILLIPHCVMYFVGFIMHIDQILSYKPLPILYISYVIIGLIAFIIMIPLFITSFKKVRAKMTNKEWKKLQRWAYPFYFLTYVHIVIALLNDDKVDMMKLGIYTVLFVGYFILKLIKISNSKKKKHIGAM</sequence>
<dbReference type="Pfam" id="PF01794">
    <property type="entry name" value="Ferric_reduct"/>
    <property type="match status" value="1"/>
</dbReference>
<comment type="caution">
    <text evidence="7">The sequence shown here is derived from an EMBL/GenBank/DDBJ whole genome shotgun (WGS) entry which is preliminary data.</text>
</comment>
<evidence type="ECO:0000256" key="1">
    <source>
        <dbReference type="ARBA" id="ARBA00004141"/>
    </source>
</evidence>
<gene>
    <name evidence="7" type="ORF">QOZ84_10295</name>
</gene>
<proteinExistence type="predicted"/>
<feature type="domain" description="Ferric oxidoreductase" evidence="6">
    <location>
        <begin position="67"/>
        <end position="184"/>
    </location>
</feature>
<keyword evidence="8" id="KW-1185">Reference proteome</keyword>
<accession>A0ABT7EAJ2</accession>
<dbReference type="EMBL" id="JASKYM010000004">
    <property type="protein sequence ID" value="MDK2563941.1"/>
    <property type="molecule type" value="Genomic_DNA"/>
</dbReference>
<dbReference type="Proteomes" id="UP001301012">
    <property type="component" value="Unassembled WGS sequence"/>
</dbReference>
<comment type="subcellular location">
    <subcellularLocation>
        <location evidence="1">Membrane</location>
        <topology evidence="1">Multi-pass membrane protein</topology>
    </subcellularLocation>
</comment>
<evidence type="ECO:0000256" key="4">
    <source>
        <dbReference type="ARBA" id="ARBA00023136"/>
    </source>
</evidence>
<reference evidence="7 8" key="1">
    <citation type="submission" date="2023-05" db="EMBL/GenBank/DDBJ databases">
        <title>Rombocin, a short stable natural nisin variant, displays selective antimicrobial activity against Listeria monocytogenes and employs dual mode of action to kill target bacterial strains.</title>
        <authorList>
            <person name="Wambui J."/>
            <person name="Stephan R."/>
            <person name="Kuipers O.P."/>
        </authorList>
    </citation>
    <scope>NUCLEOTIDE SEQUENCE [LARGE SCALE GENOMIC DNA]</scope>
    <source>
        <strain evidence="7 8">RC002</strain>
    </source>
</reference>
<organism evidence="7 8">
    <name type="scientific">Romboutsia sedimentorum</name>
    <dbReference type="NCBI Taxonomy" id="1368474"/>
    <lineage>
        <taxon>Bacteria</taxon>
        <taxon>Bacillati</taxon>
        <taxon>Bacillota</taxon>
        <taxon>Clostridia</taxon>
        <taxon>Peptostreptococcales</taxon>
        <taxon>Peptostreptococcaceae</taxon>
        <taxon>Romboutsia</taxon>
    </lineage>
</organism>
<feature type="transmembrane region" description="Helical" evidence="5">
    <location>
        <begin position="176"/>
        <end position="194"/>
    </location>
</feature>
<dbReference type="InterPro" id="IPR013130">
    <property type="entry name" value="Fe3_Rdtase_TM_dom"/>
</dbReference>
<keyword evidence="3 5" id="KW-1133">Transmembrane helix</keyword>
<feature type="transmembrane region" description="Helical" evidence="5">
    <location>
        <begin position="6"/>
        <end position="21"/>
    </location>
</feature>
<keyword evidence="2 5" id="KW-0812">Transmembrane</keyword>
<dbReference type="RefSeq" id="WP_284132876.1">
    <property type="nucleotide sequence ID" value="NZ_JASKYM010000004.1"/>
</dbReference>
<feature type="transmembrane region" description="Helical" evidence="5">
    <location>
        <begin position="28"/>
        <end position="45"/>
    </location>
</feature>
<evidence type="ECO:0000259" key="6">
    <source>
        <dbReference type="Pfam" id="PF01794"/>
    </source>
</evidence>
<evidence type="ECO:0000313" key="7">
    <source>
        <dbReference type="EMBL" id="MDK2563941.1"/>
    </source>
</evidence>
<keyword evidence="4 5" id="KW-0472">Membrane</keyword>
<feature type="transmembrane region" description="Helical" evidence="5">
    <location>
        <begin position="200"/>
        <end position="219"/>
    </location>
</feature>
<evidence type="ECO:0000256" key="2">
    <source>
        <dbReference type="ARBA" id="ARBA00022692"/>
    </source>
</evidence>
<evidence type="ECO:0000256" key="3">
    <source>
        <dbReference type="ARBA" id="ARBA00022989"/>
    </source>
</evidence>